<dbReference type="STRING" id="4555.K3XGR1"/>
<evidence type="ECO:0000256" key="1">
    <source>
        <dbReference type="ARBA" id="ARBA00001971"/>
    </source>
</evidence>
<feature type="transmembrane region" description="Helical" evidence="14">
    <location>
        <begin position="6"/>
        <end position="24"/>
    </location>
</feature>
<dbReference type="OrthoDB" id="620898at2759"/>
<evidence type="ECO:0000256" key="10">
    <source>
        <dbReference type="ARBA" id="ARBA00023004"/>
    </source>
</evidence>
<organism evidence="16 17">
    <name type="scientific">Setaria italica</name>
    <name type="common">Foxtail millet</name>
    <name type="synonym">Panicum italicum</name>
    <dbReference type="NCBI Taxonomy" id="4555"/>
    <lineage>
        <taxon>Eukaryota</taxon>
        <taxon>Viridiplantae</taxon>
        <taxon>Streptophyta</taxon>
        <taxon>Embryophyta</taxon>
        <taxon>Tracheophyta</taxon>
        <taxon>Spermatophyta</taxon>
        <taxon>Magnoliopsida</taxon>
        <taxon>Liliopsida</taxon>
        <taxon>Poales</taxon>
        <taxon>Poaceae</taxon>
        <taxon>PACMAD clade</taxon>
        <taxon>Panicoideae</taxon>
        <taxon>Panicodae</taxon>
        <taxon>Paniceae</taxon>
        <taxon>Cenchrinae</taxon>
        <taxon>Setaria</taxon>
    </lineage>
</organism>
<dbReference type="GO" id="GO:0005506">
    <property type="term" value="F:iron ion binding"/>
    <property type="evidence" value="ECO:0007669"/>
    <property type="project" value="InterPro"/>
</dbReference>
<dbReference type="GO" id="GO:0020037">
    <property type="term" value="F:heme binding"/>
    <property type="evidence" value="ECO:0007669"/>
    <property type="project" value="InterPro"/>
</dbReference>
<gene>
    <name evidence="16" type="primary">LOC101755038</name>
    <name evidence="15" type="ORF">SETIT_5G128300v2</name>
</gene>
<protein>
    <recommendedName>
        <fullName evidence="18">Cytochrome P450</fullName>
    </recommendedName>
</protein>
<keyword evidence="6 13" id="KW-0479">Metal-binding</keyword>
<evidence type="ECO:0000313" key="16">
    <source>
        <dbReference type="EnsemblPlants" id="KQL04688"/>
    </source>
</evidence>
<evidence type="ECO:0000256" key="14">
    <source>
        <dbReference type="SAM" id="Phobius"/>
    </source>
</evidence>
<proteinExistence type="inferred from homology"/>
<dbReference type="GO" id="GO:0016491">
    <property type="term" value="F:oxidoreductase activity"/>
    <property type="evidence" value="ECO:0000318"/>
    <property type="project" value="GO_Central"/>
</dbReference>
<evidence type="ECO:0000256" key="7">
    <source>
        <dbReference type="ARBA" id="ARBA00022821"/>
    </source>
</evidence>
<dbReference type="HOGENOM" id="CLU_001570_4_1_1"/>
<comment type="similarity">
    <text evidence="3">Belongs to the cytochrome P450 family.</text>
</comment>
<evidence type="ECO:0000313" key="15">
    <source>
        <dbReference type="EMBL" id="RCV24961.1"/>
    </source>
</evidence>
<dbReference type="EMBL" id="AGNK02002909">
    <property type="status" value="NOT_ANNOTATED_CDS"/>
    <property type="molecule type" value="Genomic_DNA"/>
</dbReference>
<evidence type="ECO:0000313" key="17">
    <source>
        <dbReference type="Proteomes" id="UP000004995"/>
    </source>
</evidence>
<keyword evidence="12 14" id="KW-0472">Membrane</keyword>
<evidence type="ECO:0000256" key="9">
    <source>
        <dbReference type="ARBA" id="ARBA00023002"/>
    </source>
</evidence>
<keyword evidence="17" id="KW-1185">Reference proteome</keyword>
<reference evidence="16" key="3">
    <citation type="submission" date="2018-08" db="UniProtKB">
        <authorList>
            <consortium name="EnsemblPlants"/>
        </authorList>
    </citation>
    <scope>IDENTIFICATION</scope>
    <source>
        <strain evidence="16">Yugu1</strain>
    </source>
</reference>
<evidence type="ECO:0000256" key="8">
    <source>
        <dbReference type="ARBA" id="ARBA00022989"/>
    </source>
</evidence>
<sequence length="512" mass="57618">MEQATYYPYLFMFMALVFPLLIKLKKRAGNSVRLPPGPWQLPVIGSLHHLLGKPLVHRALADLARRLGAPPLMYLKLGEVPVVVATSPDAAHEIMRAQDVTFATRPWSTTMKIMMADGYGLGFAPYGEQWRQLRKISVLELLSARRVQSFRRVREEEVARLVAAVAATPPGKPANLSERVAVAIADSTVRALIGDRFGRREEFLETIEEESKLTSGFNLSDLFPSWSWLVNFVSGTARRSHAMHKKSIELMEHAIGQHEEMRATMAANGKVVEEDDLVGVLLRIQKEAGLSVPLTNGTIKATIFDLFGAGSKTAAITLQWAMSELIRSPNVMKKVQAELRNILDGKPKVTEDDLSEMKYLKLVIKETLRLHPPAPLLIPRESRESCKILGYDVPKGTTVLVNAWAIGRDPKYWEDADEFKPERFESSAVDFRGMNFEYIPFGAERRICPGILFAQANMELVLAALLYHFDWKVKSGLEPSELDMTEEMGLTIRRKNDLRLYPIVRVPPQFTQ</sequence>
<evidence type="ECO:0008006" key="18">
    <source>
        <dbReference type="Google" id="ProtNLM"/>
    </source>
</evidence>
<comment type="cofactor">
    <cofactor evidence="1 13">
        <name>heme</name>
        <dbReference type="ChEBI" id="CHEBI:30413"/>
    </cofactor>
</comment>
<evidence type="ECO:0000256" key="4">
    <source>
        <dbReference type="ARBA" id="ARBA00022617"/>
    </source>
</evidence>
<dbReference type="eggNOG" id="KOG0156">
    <property type="taxonomic scope" value="Eukaryota"/>
</dbReference>
<dbReference type="PRINTS" id="PR00463">
    <property type="entry name" value="EP450I"/>
</dbReference>
<dbReference type="GO" id="GO:0016020">
    <property type="term" value="C:membrane"/>
    <property type="evidence" value="ECO:0007669"/>
    <property type="project" value="UniProtKB-SubCell"/>
</dbReference>
<dbReference type="PANTHER" id="PTHR47955:SF21">
    <property type="entry name" value="OS06G0642300 PROTEIN"/>
    <property type="match status" value="1"/>
</dbReference>
<keyword evidence="10 13" id="KW-0408">Iron</keyword>
<dbReference type="EnsemblPlants" id="KQL04688">
    <property type="protein sequence ID" value="KQL04688"/>
    <property type="gene ID" value="SETIT_001082mg"/>
</dbReference>
<dbReference type="PRINTS" id="PR00385">
    <property type="entry name" value="P450"/>
</dbReference>
<dbReference type="RefSeq" id="XP_004971721.1">
    <property type="nucleotide sequence ID" value="XM_004971664.2"/>
</dbReference>
<evidence type="ECO:0000256" key="13">
    <source>
        <dbReference type="PIRSR" id="PIRSR602401-1"/>
    </source>
</evidence>
<keyword evidence="11" id="KW-0503">Monooxygenase</keyword>
<dbReference type="OMA" id="RAKEYHH"/>
<dbReference type="CDD" id="cd11072">
    <property type="entry name" value="CYP71-like"/>
    <property type="match status" value="1"/>
</dbReference>
<comment type="subcellular location">
    <subcellularLocation>
        <location evidence="2">Membrane</location>
        <topology evidence="2">Single-pass membrane protein</topology>
    </subcellularLocation>
</comment>
<keyword evidence="4 13" id="KW-0349">Heme</keyword>
<evidence type="ECO:0000256" key="11">
    <source>
        <dbReference type="ARBA" id="ARBA00023033"/>
    </source>
</evidence>
<evidence type="ECO:0000256" key="12">
    <source>
        <dbReference type="ARBA" id="ARBA00023136"/>
    </source>
</evidence>
<keyword evidence="9" id="KW-0560">Oxidoreductase</keyword>
<feature type="binding site" description="axial binding residue" evidence="13">
    <location>
        <position position="448"/>
    </location>
    <ligand>
        <name>heme</name>
        <dbReference type="ChEBI" id="CHEBI:30413"/>
    </ligand>
    <ligandPart>
        <name>Fe</name>
        <dbReference type="ChEBI" id="CHEBI:18248"/>
    </ligandPart>
</feature>
<dbReference type="InterPro" id="IPR002401">
    <property type="entry name" value="Cyt_P450_E_grp-I"/>
</dbReference>
<evidence type="ECO:0000256" key="2">
    <source>
        <dbReference type="ARBA" id="ARBA00004167"/>
    </source>
</evidence>
<dbReference type="InterPro" id="IPR001128">
    <property type="entry name" value="Cyt_P450"/>
</dbReference>
<dbReference type="GO" id="GO:0051502">
    <property type="term" value="P:diterpene phytoalexin biosynthetic process"/>
    <property type="evidence" value="ECO:0007669"/>
    <property type="project" value="UniProtKB-ARBA"/>
</dbReference>
<dbReference type="Gene3D" id="1.10.630.10">
    <property type="entry name" value="Cytochrome P450"/>
    <property type="match status" value="1"/>
</dbReference>
<dbReference type="EMBL" id="CM003532">
    <property type="protein sequence ID" value="RCV24961.1"/>
    <property type="molecule type" value="Genomic_DNA"/>
</dbReference>
<dbReference type="FunFam" id="1.10.630.10:FF:000008">
    <property type="entry name" value="Cytochrome P450 71D8"/>
    <property type="match status" value="1"/>
</dbReference>
<dbReference type="GO" id="GO:0006952">
    <property type="term" value="P:defense response"/>
    <property type="evidence" value="ECO:0007669"/>
    <property type="project" value="UniProtKB-KW"/>
</dbReference>
<evidence type="ECO:0000256" key="5">
    <source>
        <dbReference type="ARBA" id="ARBA00022692"/>
    </source>
</evidence>
<dbReference type="Pfam" id="PF00067">
    <property type="entry name" value="p450"/>
    <property type="match status" value="1"/>
</dbReference>
<dbReference type="SUPFAM" id="SSF48264">
    <property type="entry name" value="Cytochrome P450"/>
    <property type="match status" value="1"/>
</dbReference>
<reference evidence="15 17" key="1">
    <citation type="journal article" date="2012" name="Nat. Biotechnol.">
        <title>Reference genome sequence of the model plant Setaria.</title>
        <authorList>
            <person name="Bennetzen J.L."/>
            <person name="Schmutz J."/>
            <person name="Wang H."/>
            <person name="Percifield R."/>
            <person name="Hawkins J."/>
            <person name="Pontaroli A.C."/>
            <person name="Estep M."/>
            <person name="Feng L."/>
            <person name="Vaughn J.N."/>
            <person name="Grimwood J."/>
            <person name="Jenkins J."/>
            <person name="Barry K."/>
            <person name="Lindquist E."/>
            <person name="Hellsten U."/>
            <person name="Deshpande S."/>
            <person name="Wang X."/>
            <person name="Wu X."/>
            <person name="Mitros T."/>
            <person name="Triplett J."/>
            <person name="Yang X."/>
            <person name="Ye C.Y."/>
            <person name="Mauro-Herrera M."/>
            <person name="Wang L."/>
            <person name="Li P."/>
            <person name="Sharma M."/>
            <person name="Sharma R."/>
            <person name="Ronald P.C."/>
            <person name="Panaud O."/>
            <person name="Kellogg E.A."/>
            <person name="Brutnell T.P."/>
            <person name="Doust A.N."/>
            <person name="Tuskan G.A."/>
            <person name="Rokhsar D."/>
            <person name="Devos K.M."/>
        </authorList>
    </citation>
    <scope>NUCLEOTIDE SEQUENCE [LARGE SCALE GENOMIC DNA]</scope>
    <source>
        <strain evidence="17">cv. Yugu1</strain>
        <strain evidence="15">Yugu1</strain>
    </source>
</reference>
<keyword evidence="5 14" id="KW-0812">Transmembrane</keyword>
<accession>K3XGR1</accession>
<dbReference type="KEGG" id="sita:101755038"/>
<dbReference type="GeneID" id="101755038"/>
<dbReference type="GO" id="GO:0016709">
    <property type="term" value="F:oxidoreductase activity, acting on paired donors, with incorporation or reduction of molecular oxygen, NAD(P)H as one donor, and incorporation of one atom of oxygen"/>
    <property type="evidence" value="ECO:0007669"/>
    <property type="project" value="UniProtKB-ARBA"/>
</dbReference>
<evidence type="ECO:0000256" key="3">
    <source>
        <dbReference type="ARBA" id="ARBA00010617"/>
    </source>
</evidence>
<keyword evidence="8 14" id="KW-1133">Transmembrane helix</keyword>
<evidence type="ECO:0000256" key="6">
    <source>
        <dbReference type="ARBA" id="ARBA00022723"/>
    </source>
</evidence>
<dbReference type="AlphaFoldDB" id="K3XGR1"/>
<dbReference type="GO" id="GO:0010333">
    <property type="term" value="F:terpene synthase activity"/>
    <property type="evidence" value="ECO:0007669"/>
    <property type="project" value="UniProtKB-ARBA"/>
</dbReference>
<name>K3XGR1_SETIT</name>
<dbReference type="Gramene" id="KQL04688">
    <property type="protein sequence ID" value="KQL04688"/>
    <property type="gene ID" value="SETIT_001082mg"/>
</dbReference>
<reference evidence="15" key="2">
    <citation type="submission" date="2015-07" db="EMBL/GenBank/DDBJ databases">
        <authorList>
            <person name="Noorani M."/>
        </authorList>
    </citation>
    <scope>NUCLEOTIDE SEQUENCE</scope>
    <source>
        <strain evidence="15">Yugu1</strain>
    </source>
</reference>
<dbReference type="PANTHER" id="PTHR47955">
    <property type="entry name" value="CYTOCHROME P450 FAMILY 71 PROTEIN"/>
    <property type="match status" value="1"/>
</dbReference>
<keyword evidence="7" id="KW-0611">Plant defense</keyword>
<dbReference type="InterPro" id="IPR036396">
    <property type="entry name" value="Cyt_P450_sf"/>
</dbReference>
<dbReference type="Proteomes" id="UP000004995">
    <property type="component" value="Unassembled WGS sequence"/>
</dbReference>